<evidence type="ECO:0000313" key="4">
    <source>
        <dbReference type="Proteomes" id="UP000185207"/>
    </source>
</evidence>
<feature type="domain" description="Peptidase S9 prolyl oligopeptidase catalytic" evidence="2">
    <location>
        <begin position="155"/>
        <end position="208"/>
    </location>
</feature>
<dbReference type="SUPFAM" id="SSF53474">
    <property type="entry name" value="alpha/beta-Hydrolases"/>
    <property type="match status" value="1"/>
</dbReference>
<dbReference type="GO" id="GO:0006508">
    <property type="term" value="P:proteolysis"/>
    <property type="evidence" value="ECO:0007669"/>
    <property type="project" value="InterPro"/>
</dbReference>
<proteinExistence type="predicted"/>
<dbReference type="InterPro" id="IPR029058">
    <property type="entry name" value="AB_hydrolase_fold"/>
</dbReference>
<evidence type="ECO:0000313" key="3">
    <source>
        <dbReference type="EMBL" id="SIO37978.1"/>
    </source>
</evidence>
<dbReference type="InterPro" id="IPR050955">
    <property type="entry name" value="Plant_Biomass_Hydrol_Est"/>
</dbReference>
<dbReference type="AlphaFoldDB" id="A0A1N6J0S2"/>
<dbReference type="PANTHER" id="PTHR43037:SF1">
    <property type="entry name" value="BLL1128 PROTEIN"/>
    <property type="match status" value="1"/>
</dbReference>
<evidence type="ECO:0000259" key="2">
    <source>
        <dbReference type="Pfam" id="PF00326"/>
    </source>
</evidence>
<organism evidence="3 4">
    <name type="scientific">Epilithonimonas zeae</name>
    <dbReference type="NCBI Taxonomy" id="1416779"/>
    <lineage>
        <taxon>Bacteria</taxon>
        <taxon>Pseudomonadati</taxon>
        <taxon>Bacteroidota</taxon>
        <taxon>Flavobacteriia</taxon>
        <taxon>Flavobacteriales</taxon>
        <taxon>Weeksellaceae</taxon>
        <taxon>Chryseobacterium group</taxon>
        <taxon>Epilithonimonas</taxon>
    </lineage>
</organism>
<dbReference type="InterPro" id="IPR001375">
    <property type="entry name" value="Peptidase_S9_cat"/>
</dbReference>
<dbReference type="Gene3D" id="3.40.50.1820">
    <property type="entry name" value="alpha/beta hydrolase"/>
    <property type="match status" value="1"/>
</dbReference>
<reference evidence="4" key="1">
    <citation type="submission" date="2016-11" db="EMBL/GenBank/DDBJ databases">
        <authorList>
            <person name="Varghese N."/>
            <person name="Submissions S."/>
        </authorList>
    </citation>
    <scope>NUCLEOTIDE SEQUENCE [LARGE SCALE GENOMIC DNA]</scope>
    <source>
        <strain evidence="4">DSM 27623</strain>
    </source>
</reference>
<dbReference type="EMBL" id="FSRK01000002">
    <property type="protein sequence ID" value="SIO37978.1"/>
    <property type="molecule type" value="Genomic_DNA"/>
</dbReference>
<protein>
    <submittedName>
        <fullName evidence="3">Prolyl oligopeptidase family protein</fullName>
    </submittedName>
</protein>
<name>A0A1N6J0S2_9FLAO</name>
<keyword evidence="1" id="KW-0732">Signal</keyword>
<evidence type="ECO:0000256" key="1">
    <source>
        <dbReference type="ARBA" id="ARBA00022729"/>
    </source>
</evidence>
<dbReference type="OrthoDB" id="9764953at2"/>
<accession>A0A1N6J0S2</accession>
<dbReference type="PROSITE" id="PS51257">
    <property type="entry name" value="PROKAR_LIPOPROTEIN"/>
    <property type="match status" value="1"/>
</dbReference>
<dbReference type="RefSeq" id="WP_083600791.1">
    <property type="nucleotide sequence ID" value="NZ_FSRK01000002.1"/>
</dbReference>
<gene>
    <name evidence="3" type="ORF">SAMN05444409_3201</name>
</gene>
<dbReference type="Pfam" id="PF00326">
    <property type="entry name" value="Peptidase_S9"/>
    <property type="match status" value="1"/>
</dbReference>
<dbReference type="STRING" id="1416779.SAMN05444409_3201"/>
<dbReference type="PANTHER" id="PTHR43037">
    <property type="entry name" value="UNNAMED PRODUCT-RELATED"/>
    <property type="match status" value="1"/>
</dbReference>
<dbReference type="Proteomes" id="UP000185207">
    <property type="component" value="Unassembled WGS sequence"/>
</dbReference>
<dbReference type="GO" id="GO:0008236">
    <property type="term" value="F:serine-type peptidase activity"/>
    <property type="evidence" value="ECO:0007669"/>
    <property type="project" value="InterPro"/>
</dbReference>
<keyword evidence="4" id="KW-1185">Reference proteome</keyword>
<sequence>MISKILTILFSVIFLFSCTSQKMKYGTKTEIHDKADSLQSLSRIKYIKSLDYSAFKAGKFDNGKVAVNYRFLKPKTIEQNKKYPLILVFHGSGAIGTNNTSQMGILSKMWLLPDNREKYPVYVLSPQFPIRSSNYHFDESRNVKVSESNEHLDLVLKSIDSLVINENIDPDRIYVMGFSMGGATTSNAISKRPDLFAAAINVSGISQFDKMNELLTMPIWIVHGSLDTDNFPQSNFKFFDEMKSKGQVFLWEYKDKYHNNILSAELVDEIPKWLLQQHQ</sequence>